<accession>A0A075GU18</accession>
<evidence type="ECO:0000313" key="1">
    <source>
        <dbReference type="EMBL" id="AIF05802.1"/>
    </source>
</evidence>
<reference evidence="1" key="1">
    <citation type="journal article" date="2014" name="Genome Biol. Evol.">
        <title>Pangenome evidence for extensive interdomain horizontal transfer affecting lineage core and shell genes in uncultured planktonic thaumarchaeota and euryarchaeota.</title>
        <authorList>
            <person name="Deschamps P."/>
            <person name="Zivanovic Y."/>
            <person name="Moreira D."/>
            <person name="Rodriguez-Valera F."/>
            <person name="Lopez-Garcia P."/>
        </authorList>
    </citation>
    <scope>NUCLEOTIDE SEQUENCE</scope>
</reference>
<name>A0A075GU18_9EURY</name>
<proteinExistence type="predicted"/>
<dbReference type="AlphaFoldDB" id="A0A075GU18"/>
<dbReference type="EMBL" id="KF900750">
    <property type="protein sequence ID" value="AIF05802.1"/>
    <property type="molecule type" value="Genomic_DNA"/>
</dbReference>
<sequence>MMNDTKGQMHVLEVLLVATLFTSAVNVSVNILPTSDANNLEENDLYFSGLEILEMLDVWQPSDATIAAAHDDSTLAWWLATDNDASIKQYLDAGLASSVSYRLEATHSGQTEVIVDREVPSGPVVQSFRIVWADNEIWDLSLKLWYGYREG</sequence>
<organism evidence="1">
    <name type="scientific">uncultured marine group II/III euryarchaeote KM3_187_C07</name>
    <dbReference type="NCBI Taxonomy" id="1457951"/>
    <lineage>
        <taxon>Archaea</taxon>
        <taxon>Methanobacteriati</taxon>
        <taxon>Methanobacteriota</taxon>
        <taxon>environmental samples</taxon>
    </lineage>
</organism>
<protein>
    <submittedName>
        <fullName evidence="1">Uncharacterized protein</fullName>
    </submittedName>
</protein>